<reference evidence="1 2" key="1">
    <citation type="submission" date="2016-04" db="EMBL/GenBank/DDBJ databases">
        <title>A degradative enzymes factory behind the ericoid mycorrhizal symbiosis.</title>
        <authorList>
            <consortium name="DOE Joint Genome Institute"/>
            <person name="Martino E."/>
            <person name="Morin E."/>
            <person name="Grelet G."/>
            <person name="Kuo A."/>
            <person name="Kohler A."/>
            <person name="Daghino S."/>
            <person name="Barry K."/>
            <person name="Choi C."/>
            <person name="Cichocki N."/>
            <person name="Clum A."/>
            <person name="Copeland A."/>
            <person name="Hainaut M."/>
            <person name="Haridas S."/>
            <person name="Labutti K."/>
            <person name="Lindquist E."/>
            <person name="Lipzen A."/>
            <person name="Khouja H.-R."/>
            <person name="Murat C."/>
            <person name="Ohm R."/>
            <person name="Olson A."/>
            <person name="Spatafora J."/>
            <person name="Veneault-Fourrey C."/>
            <person name="Henrissat B."/>
            <person name="Grigoriev I."/>
            <person name="Martin F."/>
            <person name="Perotto S."/>
        </authorList>
    </citation>
    <scope>NUCLEOTIDE SEQUENCE [LARGE SCALE GENOMIC DNA]</scope>
    <source>
        <strain evidence="1 2">E</strain>
    </source>
</reference>
<name>A0A2J6SJP2_9HELO</name>
<evidence type="ECO:0000313" key="2">
    <source>
        <dbReference type="Proteomes" id="UP000235371"/>
    </source>
</evidence>
<keyword evidence="2" id="KW-1185">Reference proteome</keyword>
<accession>A0A2J6SJP2</accession>
<evidence type="ECO:0000313" key="1">
    <source>
        <dbReference type="EMBL" id="PMD50974.1"/>
    </source>
</evidence>
<organism evidence="1 2">
    <name type="scientific">Hyaloscypha bicolor E</name>
    <dbReference type="NCBI Taxonomy" id="1095630"/>
    <lineage>
        <taxon>Eukaryota</taxon>
        <taxon>Fungi</taxon>
        <taxon>Dikarya</taxon>
        <taxon>Ascomycota</taxon>
        <taxon>Pezizomycotina</taxon>
        <taxon>Leotiomycetes</taxon>
        <taxon>Helotiales</taxon>
        <taxon>Hyaloscyphaceae</taxon>
        <taxon>Hyaloscypha</taxon>
        <taxon>Hyaloscypha bicolor</taxon>
    </lineage>
</organism>
<dbReference type="RefSeq" id="XP_024727878.1">
    <property type="nucleotide sequence ID" value="XM_024871157.1"/>
</dbReference>
<protein>
    <submittedName>
        <fullName evidence="1">Uncharacterized protein</fullName>
    </submittedName>
</protein>
<dbReference type="InParanoid" id="A0A2J6SJP2"/>
<sequence>MVAWNLRLLARAGWSRPRPEPRHPPTSRFTFYVQLFTTTLPFPNFPNTHTLTHTRTHTHSHHCPSHGRTSALGPLLLPSPQVEGSTARFELCPGVSSRQVAVIGPGWRSKSQSDRWAWRPQVHTTPRRRPPPFLGTRRSCCCPALQIALFSCSASPVSLAGGTASQLPACLAPIPSPIHVPSCPMSRFAPCSGGSFPVSLPRSGRHPLRVPAVVQCLRTPEQPLKSLAAHCPRLISNQTHPIPLCYLCRGLDSVTRCCHILVPAEAPGRCVMEVFGLGRPAANTDVTLCCRSLGRFLQRLAHWILPNAARLQVLHNILSV</sequence>
<dbReference type="EMBL" id="KZ613912">
    <property type="protein sequence ID" value="PMD50974.1"/>
    <property type="molecule type" value="Genomic_DNA"/>
</dbReference>
<gene>
    <name evidence="1" type="ORF">K444DRAFT_222318</name>
</gene>
<dbReference type="GeneID" id="36579239"/>
<dbReference type="AlphaFoldDB" id="A0A2J6SJP2"/>
<dbReference type="Proteomes" id="UP000235371">
    <property type="component" value="Unassembled WGS sequence"/>
</dbReference>
<proteinExistence type="predicted"/>